<evidence type="ECO:0000256" key="2">
    <source>
        <dbReference type="ARBA" id="ARBA00022517"/>
    </source>
</evidence>
<dbReference type="CDD" id="cd01734">
    <property type="entry name" value="YlxS_C"/>
    <property type="match status" value="1"/>
</dbReference>
<feature type="domain" description="Ribosome maturation factor RimP C-terminal" evidence="6">
    <location>
        <begin position="86"/>
        <end position="152"/>
    </location>
</feature>
<keyword evidence="2 3" id="KW-0690">Ribosome biogenesis</keyword>
<dbReference type="Gene3D" id="2.30.30.180">
    <property type="entry name" value="Ribosome maturation factor RimP, C-terminal domain"/>
    <property type="match status" value="1"/>
</dbReference>
<evidence type="ECO:0000256" key="3">
    <source>
        <dbReference type="HAMAP-Rule" id="MF_01077"/>
    </source>
</evidence>
<dbReference type="InterPro" id="IPR028998">
    <property type="entry name" value="RimP_C"/>
</dbReference>
<evidence type="ECO:0000256" key="4">
    <source>
        <dbReference type="SAM" id="MobiDB-lite"/>
    </source>
</evidence>
<comment type="caution">
    <text evidence="7">The sequence shown here is derived from an EMBL/GenBank/DDBJ whole genome shotgun (WGS) entry which is preliminary data.</text>
</comment>
<evidence type="ECO:0000256" key="1">
    <source>
        <dbReference type="ARBA" id="ARBA00022490"/>
    </source>
</evidence>
<accession>A0ABV7M936</accession>
<proteinExistence type="inferred from homology"/>
<dbReference type="SUPFAM" id="SSF75420">
    <property type="entry name" value="YhbC-like, N-terminal domain"/>
    <property type="match status" value="1"/>
</dbReference>
<organism evidence="7 8">
    <name type="scientific">Parvularcula lutaonensis</name>
    <dbReference type="NCBI Taxonomy" id="491923"/>
    <lineage>
        <taxon>Bacteria</taxon>
        <taxon>Pseudomonadati</taxon>
        <taxon>Pseudomonadota</taxon>
        <taxon>Alphaproteobacteria</taxon>
        <taxon>Parvularculales</taxon>
        <taxon>Parvularculaceae</taxon>
        <taxon>Parvularcula</taxon>
    </lineage>
</organism>
<dbReference type="PANTHER" id="PTHR33867:SF1">
    <property type="entry name" value="RIBOSOME MATURATION FACTOR RIMP"/>
    <property type="match status" value="1"/>
</dbReference>
<reference evidence="8" key="1">
    <citation type="journal article" date="2019" name="Int. J. Syst. Evol. Microbiol.">
        <title>The Global Catalogue of Microorganisms (GCM) 10K type strain sequencing project: providing services to taxonomists for standard genome sequencing and annotation.</title>
        <authorList>
            <consortium name="The Broad Institute Genomics Platform"/>
            <consortium name="The Broad Institute Genome Sequencing Center for Infectious Disease"/>
            <person name="Wu L."/>
            <person name="Ma J."/>
        </authorList>
    </citation>
    <scope>NUCLEOTIDE SEQUENCE [LARGE SCALE GENOMIC DNA]</scope>
    <source>
        <strain evidence="8">KCTC 22245</strain>
    </source>
</reference>
<dbReference type="EMBL" id="JBHRVA010000002">
    <property type="protein sequence ID" value="MFC3301933.1"/>
    <property type="molecule type" value="Genomic_DNA"/>
</dbReference>
<name>A0ABV7M936_9PROT</name>
<protein>
    <recommendedName>
        <fullName evidence="3">Ribosome maturation factor RimP</fullName>
    </recommendedName>
</protein>
<dbReference type="InterPro" id="IPR028989">
    <property type="entry name" value="RimP_N"/>
</dbReference>
<dbReference type="Pfam" id="PF02576">
    <property type="entry name" value="RimP_N"/>
    <property type="match status" value="1"/>
</dbReference>
<sequence>MTPYETQLKELLTPVIETAGFELVRLRMTGSKQKTLQIMAERPDGTMSAEDCAELSRAMSQVLEESDPIEDAYTLEVSSPGIDRPLTRLKDFERWEGFAAKIELTQAVENQKRFRGHLAGIEDDNVCFDIEGEDDTALIPFSLIASAKLLMTDELIAESLRRSKTALKEGDAEWEPNRDGPRTNKI</sequence>
<feature type="domain" description="Ribosome maturation factor RimP N-terminal" evidence="5">
    <location>
        <begin position="12"/>
        <end position="83"/>
    </location>
</feature>
<keyword evidence="1 3" id="KW-0963">Cytoplasm</keyword>
<dbReference type="SUPFAM" id="SSF74942">
    <property type="entry name" value="YhbC-like, C-terminal domain"/>
    <property type="match status" value="1"/>
</dbReference>
<dbReference type="RefSeq" id="WP_189573831.1">
    <property type="nucleotide sequence ID" value="NZ_BMXU01000001.1"/>
</dbReference>
<comment type="similarity">
    <text evidence="3">Belongs to the RimP family.</text>
</comment>
<dbReference type="PANTHER" id="PTHR33867">
    <property type="entry name" value="RIBOSOME MATURATION FACTOR RIMP"/>
    <property type="match status" value="1"/>
</dbReference>
<dbReference type="NCBIfam" id="NF000932">
    <property type="entry name" value="PRK00092.2-5"/>
    <property type="match status" value="1"/>
</dbReference>
<comment type="subcellular location">
    <subcellularLocation>
        <location evidence="3">Cytoplasm</location>
    </subcellularLocation>
</comment>
<gene>
    <name evidence="3 7" type="primary">rimP</name>
    <name evidence="7" type="ORF">ACFONP_04235</name>
</gene>
<evidence type="ECO:0000313" key="8">
    <source>
        <dbReference type="Proteomes" id="UP001595607"/>
    </source>
</evidence>
<evidence type="ECO:0000259" key="5">
    <source>
        <dbReference type="Pfam" id="PF02576"/>
    </source>
</evidence>
<feature type="region of interest" description="Disordered" evidence="4">
    <location>
        <begin position="167"/>
        <end position="186"/>
    </location>
</feature>
<dbReference type="InterPro" id="IPR003728">
    <property type="entry name" value="Ribosome_maturation_RimP"/>
</dbReference>
<evidence type="ECO:0000259" key="6">
    <source>
        <dbReference type="Pfam" id="PF17384"/>
    </source>
</evidence>
<dbReference type="InterPro" id="IPR036847">
    <property type="entry name" value="RimP_C_sf"/>
</dbReference>
<dbReference type="HAMAP" id="MF_01077">
    <property type="entry name" value="RimP"/>
    <property type="match status" value="1"/>
</dbReference>
<dbReference type="Proteomes" id="UP001595607">
    <property type="component" value="Unassembled WGS sequence"/>
</dbReference>
<dbReference type="Pfam" id="PF17384">
    <property type="entry name" value="DUF150_C"/>
    <property type="match status" value="1"/>
</dbReference>
<dbReference type="InterPro" id="IPR035956">
    <property type="entry name" value="RimP_N_sf"/>
</dbReference>
<keyword evidence="8" id="KW-1185">Reference proteome</keyword>
<comment type="function">
    <text evidence="3">Required for maturation of 30S ribosomal subunits.</text>
</comment>
<dbReference type="Gene3D" id="3.30.300.70">
    <property type="entry name" value="RimP-like superfamily, N-terminal"/>
    <property type="match status" value="1"/>
</dbReference>
<evidence type="ECO:0000313" key="7">
    <source>
        <dbReference type="EMBL" id="MFC3301933.1"/>
    </source>
</evidence>